<sequence length="113" mass="13414">MLFWHKNAQLKTIRKGVENLFYPCHFSVNKDAPLSFMHHLKKIAKQTNLVIILNLQKTGTSKEVYRNIWQKCDKEIYAENKYDPWISLYEGKTAANHEISLHLKLREKDEDII</sequence>
<dbReference type="AlphaFoldDB" id="E4XBA9"/>
<name>E4XBA9_OIKDI</name>
<accession>E4XBA9</accession>
<evidence type="ECO:0000313" key="2">
    <source>
        <dbReference type="Proteomes" id="UP000001307"/>
    </source>
</evidence>
<keyword evidence="2" id="KW-1185">Reference proteome</keyword>
<dbReference type="InParanoid" id="E4XBA9"/>
<gene>
    <name evidence="1" type="ORF">GSOID_T00005630001</name>
</gene>
<dbReference type="OrthoDB" id="10451030at2759"/>
<proteinExistence type="predicted"/>
<evidence type="ECO:0000313" key="1">
    <source>
        <dbReference type="EMBL" id="CBY08792.1"/>
    </source>
</evidence>
<dbReference type="Proteomes" id="UP000001307">
    <property type="component" value="Unassembled WGS sequence"/>
</dbReference>
<reference evidence="1" key="1">
    <citation type="journal article" date="2010" name="Science">
        <title>Plasticity of animal genome architecture unmasked by rapid evolution of a pelagic tunicate.</title>
        <authorList>
            <person name="Denoeud F."/>
            <person name="Henriet S."/>
            <person name="Mungpakdee S."/>
            <person name="Aury J.M."/>
            <person name="Da Silva C."/>
            <person name="Brinkmann H."/>
            <person name="Mikhaleva J."/>
            <person name="Olsen L.C."/>
            <person name="Jubin C."/>
            <person name="Canestro C."/>
            <person name="Bouquet J.M."/>
            <person name="Danks G."/>
            <person name="Poulain J."/>
            <person name="Campsteijn C."/>
            <person name="Adamski M."/>
            <person name="Cross I."/>
            <person name="Yadetie F."/>
            <person name="Muffato M."/>
            <person name="Louis A."/>
            <person name="Butcher S."/>
            <person name="Tsagkogeorga G."/>
            <person name="Konrad A."/>
            <person name="Singh S."/>
            <person name="Jensen M.F."/>
            <person name="Cong E.H."/>
            <person name="Eikeseth-Otteraa H."/>
            <person name="Noel B."/>
            <person name="Anthouard V."/>
            <person name="Porcel B.M."/>
            <person name="Kachouri-Lafond R."/>
            <person name="Nishino A."/>
            <person name="Ugolini M."/>
            <person name="Chourrout P."/>
            <person name="Nishida H."/>
            <person name="Aasland R."/>
            <person name="Huzurbazar S."/>
            <person name="Westhof E."/>
            <person name="Delsuc F."/>
            <person name="Lehrach H."/>
            <person name="Reinhardt R."/>
            <person name="Weissenbach J."/>
            <person name="Roy S.W."/>
            <person name="Artiguenave F."/>
            <person name="Postlethwait J.H."/>
            <person name="Manak J.R."/>
            <person name="Thompson E.M."/>
            <person name="Jaillon O."/>
            <person name="Du Pasquier L."/>
            <person name="Boudinot P."/>
            <person name="Liberles D.A."/>
            <person name="Volff J.N."/>
            <person name="Philippe H."/>
            <person name="Lenhard B."/>
            <person name="Roest Crollius H."/>
            <person name="Wincker P."/>
            <person name="Chourrout D."/>
        </authorList>
    </citation>
    <scope>NUCLEOTIDE SEQUENCE [LARGE SCALE GENOMIC DNA]</scope>
</reference>
<organism evidence="1">
    <name type="scientific">Oikopleura dioica</name>
    <name type="common">Tunicate</name>
    <dbReference type="NCBI Taxonomy" id="34765"/>
    <lineage>
        <taxon>Eukaryota</taxon>
        <taxon>Metazoa</taxon>
        <taxon>Chordata</taxon>
        <taxon>Tunicata</taxon>
        <taxon>Appendicularia</taxon>
        <taxon>Copelata</taxon>
        <taxon>Oikopleuridae</taxon>
        <taxon>Oikopleura</taxon>
    </lineage>
</organism>
<protein>
    <submittedName>
        <fullName evidence="1">Uncharacterized protein</fullName>
    </submittedName>
</protein>
<dbReference type="EMBL" id="FN653033">
    <property type="protein sequence ID" value="CBY08792.1"/>
    <property type="molecule type" value="Genomic_DNA"/>
</dbReference>